<dbReference type="HOGENOM" id="CLU_3110624_0_0_1"/>
<dbReference type="EMBL" id="GG662808">
    <property type="protein sequence ID" value="EAR89891.1"/>
    <property type="molecule type" value="Genomic_DNA"/>
</dbReference>
<reference evidence="2" key="1">
    <citation type="journal article" date="2006" name="PLoS Biol.">
        <title>Macronuclear genome sequence of the ciliate Tetrahymena thermophila, a model eukaryote.</title>
        <authorList>
            <person name="Eisen J.A."/>
            <person name="Coyne R.S."/>
            <person name="Wu M."/>
            <person name="Wu D."/>
            <person name="Thiagarajan M."/>
            <person name="Wortman J.R."/>
            <person name="Badger J.H."/>
            <person name="Ren Q."/>
            <person name="Amedeo P."/>
            <person name="Jones K.M."/>
            <person name="Tallon L.J."/>
            <person name="Delcher A.L."/>
            <person name="Salzberg S.L."/>
            <person name="Silva J.C."/>
            <person name="Haas B.J."/>
            <person name="Majoros W.H."/>
            <person name="Farzad M."/>
            <person name="Carlton J.M."/>
            <person name="Smith R.K. Jr."/>
            <person name="Garg J."/>
            <person name="Pearlman R.E."/>
            <person name="Karrer K.M."/>
            <person name="Sun L."/>
            <person name="Manning G."/>
            <person name="Elde N.C."/>
            <person name="Turkewitz A.P."/>
            <person name="Asai D.J."/>
            <person name="Wilkes D.E."/>
            <person name="Wang Y."/>
            <person name="Cai H."/>
            <person name="Collins K."/>
            <person name="Stewart B.A."/>
            <person name="Lee S.R."/>
            <person name="Wilamowska K."/>
            <person name="Weinberg Z."/>
            <person name="Ruzzo W.L."/>
            <person name="Wloga D."/>
            <person name="Gaertig J."/>
            <person name="Frankel J."/>
            <person name="Tsao C.-C."/>
            <person name="Gorovsky M.A."/>
            <person name="Keeling P.J."/>
            <person name="Waller R.F."/>
            <person name="Patron N.J."/>
            <person name="Cherry J.M."/>
            <person name="Stover N.A."/>
            <person name="Krieger C.J."/>
            <person name="del Toro C."/>
            <person name="Ryder H.F."/>
            <person name="Williamson S.C."/>
            <person name="Barbeau R.A."/>
            <person name="Hamilton E.P."/>
            <person name="Orias E."/>
        </authorList>
    </citation>
    <scope>NUCLEOTIDE SEQUENCE [LARGE SCALE GENOMIC DNA]</scope>
    <source>
        <strain evidence="2">SB210</strain>
    </source>
</reference>
<protein>
    <submittedName>
        <fullName evidence="1">Uncharacterized protein</fullName>
    </submittedName>
</protein>
<dbReference type="Proteomes" id="UP000009168">
    <property type="component" value="Unassembled WGS sequence"/>
</dbReference>
<evidence type="ECO:0000313" key="1">
    <source>
        <dbReference type="EMBL" id="EAR89891.1"/>
    </source>
</evidence>
<sequence length="51" mass="6201">MTNYKKTQILPVLSTYDFLFSNQLKQDNLIQQKLELNNLKNFYVMNKNQKF</sequence>
<gene>
    <name evidence="1" type="ORF">TTHERM_00559820</name>
</gene>
<proteinExistence type="predicted"/>
<dbReference type="RefSeq" id="XP_001010136.1">
    <property type="nucleotide sequence ID" value="XM_001010136.1"/>
</dbReference>
<accession>I7M756</accession>
<name>I7M756_TETTS</name>
<keyword evidence="2" id="KW-1185">Reference proteome</keyword>
<dbReference type="GeneID" id="7826528"/>
<dbReference type="KEGG" id="tet:TTHERM_00559820"/>
<dbReference type="AlphaFoldDB" id="I7M756"/>
<organism evidence="1 2">
    <name type="scientific">Tetrahymena thermophila (strain SB210)</name>
    <dbReference type="NCBI Taxonomy" id="312017"/>
    <lineage>
        <taxon>Eukaryota</taxon>
        <taxon>Sar</taxon>
        <taxon>Alveolata</taxon>
        <taxon>Ciliophora</taxon>
        <taxon>Intramacronucleata</taxon>
        <taxon>Oligohymenophorea</taxon>
        <taxon>Hymenostomatida</taxon>
        <taxon>Tetrahymenina</taxon>
        <taxon>Tetrahymenidae</taxon>
        <taxon>Tetrahymena</taxon>
    </lineage>
</organism>
<evidence type="ECO:0000313" key="2">
    <source>
        <dbReference type="Proteomes" id="UP000009168"/>
    </source>
</evidence>
<dbReference type="InParanoid" id="I7M756"/>